<evidence type="ECO:0000256" key="2">
    <source>
        <dbReference type="ARBA" id="ARBA00022475"/>
    </source>
</evidence>
<gene>
    <name evidence="9" type="primary">lspA</name>
    <name evidence="12" type="ORF">OD816_000999</name>
</gene>
<evidence type="ECO:0000256" key="5">
    <source>
        <dbReference type="ARBA" id="ARBA00022750"/>
    </source>
</evidence>
<evidence type="ECO:0000256" key="6">
    <source>
        <dbReference type="ARBA" id="ARBA00022801"/>
    </source>
</evidence>
<sequence length="152" mass="17488">MRLFWTSANIIFLLDKITKYLIIKAEFEKVKVLSFLDIIKTWNKGIAFGLFSKSGILGNLVLIFITIAILGIVYIWAKKIFSRNREDKISLISLGMLFGGGLGNLTDRIFYGEVFDFIDLHIKNMHWPAFNIADTAITLSLILLIYKNFYKK</sequence>
<evidence type="ECO:0000256" key="3">
    <source>
        <dbReference type="ARBA" id="ARBA00022670"/>
    </source>
</evidence>
<evidence type="ECO:0000313" key="13">
    <source>
        <dbReference type="Proteomes" id="UP001144110"/>
    </source>
</evidence>
<keyword evidence="4 9" id="KW-0812">Transmembrane</keyword>
<comment type="function">
    <text evidence="9 10">This protein specifically catalyzes the removal of signal peptides from prolipoproteins.</text>
</comment>
<keyword evidence="8 9" id="KW-0472">Membrane</keyword>
<dbReference type="HAMAP" id="MF_00161">
    <property type="entry name" value="LspA"/>
    <property type="match status" value="1"/>
</dbReference>
<comment type="pathway">
    <text evidence="9">Protein modification; lipoprotein biosynthesis (signal peptide cleavage).</text>
</comment>
<evidence type="ECO:0000256" key="11">
    <source>
        <dbReference type="RuleBase" id="RU004181"/>
    </source>
</evidence>
<keyword evidence="5 9" id="KW-0064">Aspartyl protease</keyword>
<feature type="active site" evidence="9">
    <location>
        <position position="116"/>
    </location>
</feature>
<dbReference type="PANTHER" id="PTHR33695">
    <property type="entry name" value="LIPOPROTEIN SIGNAL PEPTIDASE"/>
    <property type="match status" value="1"/>
</dbReference>
<name>A0AAE3TE95_9BACT</name>
<evidence type="ECO:0000256" key="4">
    <source>
        <dbReference type="ARBA" id="ARBA00022692"/>
    </source>
</evidence>
<keyword evidence="3 9" id="KW-0645">Protease</keyword>
<keyword evidence="6 9" id="KW-0378">Hydrolase</keyword>
<dbReference type="PANTHER" id="PTHR33695:SF1">
    <property type="entry name" value="LIPOPROTEIN SIGNAL PEPTIDASE"/>
    <property type="match status" value="1"/>
</dbReference>
<reference evidence="12" key="1">
    <citation type="submission" date="2022-11" db="EMBL/GenBank/DDBJ databases">
        <title>Candidatus Alkanophaga archaea from heated hydrothermal vent sediment oxidize petroleum alkanes.</title>
        <authorList>
            <person name="Zehnle H."/>
            <person name="Laso-Perez R."/>
            <person name="Lipp J."/>
            <person name="Teske A."/>
            <person name="Wegener G."/>
        </authorList>
    </citation>
    <scope>NUCLEOTIDE SEQUENCE</scope>
    <source>
        <strain evidence="12">MCA70</strain>
    </source>
</reference>
<evidence type="ECO:0000256" key="1">
    <source>
        <dbReference type="ARBA" id="ARBA00006139"/>
    </source>
</evidence>
<dbReference type="AlphaFoldDB" id="A0AAE3TE95"/>
<proteinExistence type="inferred from homology"/>
<feature type="transmembrane region" description="Helical" evidence="9">
    <location>
        <begin position="89"/>
        <end position="106"/>
    </location>
</feature>
<dbReference type="Pfam" id="PF01252">
    <property type="entry name" value="Peptidase_A8"/>
    <property type="match status" value="1"/>
</dbReference>
<organism evidence="12 13">
    <name type="scientific">Candidatus Thermodesulfobacterium syntrophicum</name>
    <dbReference type="NCBI Taxonomy" id="3060442"/>
    <lineage>
        <taxon>Bacteria</taxon>
        <taxon>Pseudomonadati</taxon>
        <taxon>Thermodesulfobacteriota</taxon>
        <taxon>Thermodesulfobacteria</taxon>
        <taxon>Thermodesulfobacteriales</taxon>
        <taxon>Thermodesulfobacteriaceae</taxon>
        <taxon>Thermodesulfobacterium</taxon>
    </lineage>
</organism>
<comment type="similarity">
    <text evidence="1 9 11">Belongs to the peptidase A8 family.</text>
</comment>
<dbReference type="PRINTS" id="PR00781">
    <property type="entry name" value="LIPOSIGPTASE"/>
</dbReference>
<dbReference type="GO" id="GO:0005886">
    <property type="term" value="C:plasma membrane"/>
    <property type="evidence" value="ECO:0007669"/>
    <property type="project" value="UniProtKB-SubCell"/>
</dbReference>
<protein>
    <recommendedName>
        <fullName evidence="9">Lipoprotein signal peptidase</fullName>
        <ecNumber evidence="9">3.4.23.36</ecNumber>
    </recommendedName>
    <alternativeName>
        <fullName evidence="9">Prolipoprotein signal peptidase</fullName>
    </alternativeName>
    <alternativeName>
        <fullName evidence="9">Signal peptidase II</fullName>
        <shortName evidence="9">SPase II</shortName>
    </alternativeName>
</protein>
<dbReference type="NCBIfam" id="TIGR00077">
    <property type="entry name" value="lspA"/>
    <property type="match status" value="1"/>
</dbReference>
<dbReference type="InterPro" id="IPR001872">
    <property type="entry name" value="Peptidase_A8"/>
</dbReference>
<keyword evidence="7 9" id="KW-1133">Transmembrane helix</keyword>
<feature type="transmembrane region" description="Helical" evidence="9">
    <location>
        <begin position="126"/>
        <end position="146"/>
    </location>
</feature>
<evidence type="ECO:0000256" key="10">
    <source>
        <dbReference type="RuleBase" id="RU000594"/>
    </source>
</evidence>
<dbReference type="GO" id="GO:0006508">
    <property type="term" value="P:proteolysis"/>
    <property type="evidence" value="ECO:0007669"/>
    <property type="project" value="UniProtKB-KW"/>
</dbReference>
<evidence type="ECO:0000313" key="12">
    <source>
        <dbReference type="EMBL" id="MDF2953754.1"/>
    </source>
</evidence>
<comment type="caution">
    <text evidence="9">Lacks conserved residue(s) required for the propagation of feature annotation.</text>
</comment>
<dbReference type="EMBL" id="JAPHEG010000004">
    <property type="protein sequence ID" value="MDF2953754.1"/>
    <property type="molecule type" value="Genomic_DNA"/>
</dbReference>
<keyword evidence="2 9" id="KW-1003">Cell membrane</keyword>
<dbReference type="PROSITE" id="PS00855">
    <property type="entry name" value="SPASE_II"/>
    <property type="match status" value="1"/>
</dbReference>
<keyword evidence="12" id="KW-0449">Lipoprotein</keyword>
<evidence type="ECO:0000256" key="8">
    <source>
        <dbReference type="ARBA" id="ARBA00023136"/>
    </source>
</evidence>
<dbReference type="EC" id="3.4.23.36" evidence="9"/>
<comment type="caution">
    <text evidence="12">The sequence shown here is derived from an EMBL/GenBank/DDBJ whole genome shotgun (WGS) entry which is preliminary data.</text>
</comment>
<accession>A0AAE3TE95</accession>
<comment type="subcellular location">
    <subcellularLocation>
        <location evidence="9">Cell membrane</location>
        <topology evidence="9">Multi-pass membrane protein</topology>
    </subcellularLocation>
</comment>
<feature type="active site" evidence="9">
    <location>
        <position position="134"/>
    </location>
</feature>
<evidence type="ECO:0000256" key="7">
    <source>
        <dbReference type="ARBA" id="ARBA00022989"/>
    </source>
</evidence>
<comment type="catalytic activity">
    <reaction evidence="9 10">
        <text>Release of signal peptides from bacterial membrane prolipoproteins. Hydrolyzes -Xaa-Yaa-Zaa-|-(S,diacylglyceryl)Cys-, in which Xaa is hydrophobic (preferably Leu), and Yaa (Ala or Ser) and Zaa (Gly or Ala) have small, neutral side chains.</text>
        <dbReference type="EC" id="3.4.23.36"/>
    </reaction>
</comment>
<dbReference type="Proteomes" id="UP001144110">
    <property type="component" value="Unassembled WGS sequence"/>
</dbReference>
<evidence type="ECO:0000256" key="9">
    <source>
        <dbReference type="HAMAP-Rule" id="MF_00161"/>
    </source>
</evidence>
<feature type="transmembrane region" description="Helical" evidence="9">
    <location>
        <begin position="56"/>
        <end position="77"/>
    </location>
</feature>
<dbReference type="GO" id="GO:0004190">
    <property type="term" value="F:aspartic-type endopeptidase activity"/>
    <property type="evidence" value="ECO:0007669"/>
    <property type="project" value="UniProtKB-UniRule"/>
</dbReference>